<sequence length="215" mass="24079">MKELIDRVFLLNRATGRFEDADLYHGLDSTNLAHIEGRWRPLFELRRREAKASLQTLAEVNGEDAHWEWGKKALAALNDPFLFDFFVLECGGSTQAIMMTRKGGQDCFSRHPEHQRVPLIYVEFLATAPWNRPKLVAEPTYKGAGRALVGTAVSLSLEEEFGGRIGLHSLPGAEVFYRDAIGMTDLGADSEGVHKGLRYFELSSRDAATFLSVQH</sequence>
<evidence type="ECO:0008006" key="5">
    <source>
        <dbReference type="Google" id="ProtNLM"/>
    </source>
</evidence>
<evidence type="ECO:0000313" key="2">
    <source>
        <dbReference type="EMBL" id="OBQ70298.1"/>
    </source>
</evidence>
<evidence type="ECO:0000313" key="4">
    <source>
        <dbReference type="Proteomes" id="UP000093748"/>
    </source>
</evidence>
<gene>
    <name evidence="2" type="ORF">A8145_28525</name>
    <name evidence="1" type="ORF">BAE39_30165</name>
</gene>
<organism evidence="1 4">
    <name type="scientific">Rhizobium loti</name>
    <name type="common">Mesorhizobium loti</name>
    <dbReference type="NCBI Taxonomy" id="381"/>
    <lineage>
        <taxon>Bacteria</taxon>
        <taxon>Pseudomonadati</taxon>
        <taxon>Pseudomonadota</taxon>
        <taxon>Alphaproteobacteria</taxon>
        <taxon>Hyphomicrobiales</taxon>
        <taxon>Phyllobacteriaceae</taxon>
        <taxon>Mesorhizobium</taxon>
    </lineage>
</organism>
<dbReference type="EMBL" id="LYTK01000004">
    <property type="protein sequence ID" value="OBQ70298.1"/>
    <property type="molecule type" value="Genomic_DNA"/>
</dbReference>
<comment type="caution">
    <text evidence="1">The sequence shown here is derived from an EMBL/GenBank/DDBJ whole genome shotgun (WGS) entry which is preliminary data.</text>
</comment>
<evidence type="ECO:0000313" key="1">
    <source>
        <dbReference type="EMBL" id="OBP78371.1"/>
    </source>
</evidence>
<dbReference type="EMBL" id="LZTJ01000007">
    <property type="protein sequence ID" value="OBP78371.1"/>
    <property type="molecule type" value="Genomic_DNA"/>
</dbReference>
<reference evidence="1" key="3">
    <citation type="submission" date="2016-06" db="EMBL/GenBank/DDBJ databases">
        <authorList>
            <person name="Kjaerup R.B."/>
            <person name="Dalgaard T.S."/>
            <person name="Juul-Madsen H.R."/>
        </authorList>
    </citation>
    <scope>NUCLEOTIDE SEQUENCE</scope>
    <source>
        <strain evidence="1">R7ANS::ICEMlSym2042</strain>
    </source>
</reference>
<protein>
    <recommendedName>
        <fullName evidence="5">GNAT family N-acetyltransferase</fullName>
    </recommendedName>
</protein>
<evidence type="ECO:0000313" key="3">
    <source>
        <dbReference type="Proteomes" id="UP000093737"/>
    </source>
</evidence>
<dbReference type="AlphaFoldDB" id="A0A1A5IHD9"/>
<accession>A0A1A5IHD9</accession>
<proteinExistence type="predicted"/>
<dbReference type="RefSeq" id="WP_064987305.1">
    <property type="nucleotide sequence ID" value="NZ_CP033334.1"/>
</dbReference>
<reference evidence="2 3" key="1">
    <citation type="submission" date="2016-05" db="EMBL/GenBank/DDBJ databases">
        <authorList>
            <person name="Ramsay J.P."/>
        </authorList>
    </citation>
    <scope>NUCLEOTIDE SEQUENCE [LARGE SCALE GENOMIC DNA]</scope>
    <source>
        <strain evidence="2 3">NZP2042</strain>
    </source>
</reference>
<dbReference type="Proteomes" id="UP000093748">
    <property type="component" value="Unassembled WGS sequence"/>
</dbReference>
<dbReference type="Proteomes" id="UP000093737">
    <property type="component" value="Unassembled WGS sequence"/>
</dbReference>
<reference evidence="4" key="2">
    <citation type="submission" date="2016-06" db="EMBL/GenBank/DDBJ databases">
        <title>NZP2037 Pacbio-Illumina hybrid assembly.</title>
        <authorList>
            <person name="Ramsay J.P."/>
        </authorList>
    </citation>
    <scope>NUCLEOTIDE SEQUENCE [LARGE SCALE GENOMIC DNA]</scope>
    <source>
        <strain evidence="4">R7ANS::ICEMlSym2042</strain>
    </source>
</reference>
<name>A0A1A5IHD9_RHILI</name>